<dbReference type="Pfam" id="PF00171">
    <property type="entry name" value="Aldedh"/>
    <property type="match status" value="1"/>
</dbReference>
<evidence type="ECO:0000256" key="1">
    <source>
        <dbReference type="ARBA" id="ARBA00009986"/>
    </source>
</evidence>
<dbReference type="GO" id="GO:0018484">
    <property type="term" value="F:4-hydroxybenzaldehyde dehydrogenase (NAD+) activity"/>
    <property type="evidence" value="ECO:0007669"/>
    <property type="project" value="EnsemblFungi"/>
</dbReference>
<dbReference type="InterPro" id="IPR016160">
    <property type="entry name" value="Ald_DH_CS_CYS"/>
</dbReference>
<dbReference type="HOGENOM" id="CLU_005391_3_1_1"/>
<evidence type="ECO:0000259" key="7">
    <source>
        <dbReference type="Pfam" id="PF00171"/>
    </source>
</evidence>
<dbReference type="OMA" id="EIDWCKQ"/>
<evidence type="ECO:0000256" key="5">
    <source>
        <dbReference type="PROSITE-ProRule" id="PRU10007"/>
    </source>
</evidence>
<dbReference type="GO" id="GO:0046185">
    <property type="term" value="P:aldehyde catabolic process"/>
    <property type="evidence" value="ECO:0007669"/>
    <property type="project" value="EnsemblFungi"/>
</dbReference>
<dbReference type="InterPro" id="IPR015590">
    <property type="entry name" value="Aldehyde_DH_dom"/>
</dbReference>
<dbReference type="PROSITE" id="PS00070">
    <property type="entry name" value="ALDEHYDE_DEHYDR_CYS"/>
    <property type="match status" value="1"/>
</dbReference>
<dbReference type="Proteomes" id="UP000000267">
    <property type="component" value="Unassembled WGS sequence"/>
</dbReference>
<dbReference type="GeneID" id="5542776"/>
<dbReference type="PROSITE" id="PS00687">
    <property type="entry name" value="ALDEHYDE_DEHYDR_GLU"/>
    <property type="match status" value="1"/>
</dbReference>
<dbReference type="InterPro" id="IPR029510">
    <property type="entry name" value="Ald_DH_CS_GLU"/>
</dbReference>
<gene>
    <name evidence="8" type="ORF">Kpol_297p11</name>
</gene>
<keyword evidence="9" id="KW-1185">Reference proteome</keyword>
<dbReference type="OrthoDB" id="440325at2759"/>
<keyword evidence="2 3" id="KW-0560">Oxidoreductase</keyword>
<evidence type="ECO:0000256" key="3">
    <source>
        <dbReference type="PIRNR" id="PIRNR036492"/>
    </source>
</evidence>
<dbReference type="RefSeq" id="XP_001642608.1">
    <property type="nucleotide sequence ID" value="XM_001642558.1"/>
</dbReference>
<dbReference type="eggNOG" id="KOG2456">
    <property type="taxonomic scope" value="Eukaryota"/>
</dbReference>
<dbReference type="PIRSF" id="PIRSF036492">
    <property type="entry name" value="ALDH"/>
    <property type="match status" value="1"/>
</dbReference>
<proteinExistence type="inferred from homology"/>
<dbReference type="SUPFAM" id="SSF53720">
    <property type="entry name" value="ALDH-like"/>
    <property type="match status" value="1"/>
</dbReference>
<evidence type="ECO:0000256" key="2">
    <source>
        <dbReference type="ARBA" id="ARBA00023002"/>
    </source>
</evidence>
<feature type="active site" evidence="4">
    <location>
        <position position="270"/>
    </location>
</feature>
<evidence type="ECO:0000256" key="4">
    <source>
        <dbReference type="PIRSR" id="PIRSR036492-1"/>
    </source>
</evidence>
<evidence type="ECO:0000313" key="8">
    <source>
        <dbReference type="EMBL" id="EDO14750.1"/>
    </source>
</evidence>
<dbReference type="PANTHER" id="PTHR43570:SF16">
    <property type="entry name" value="ALDEHYDE DEHYDROGENASE TYPE III, ISOFORM Q"/>
    <property type="match status" value="1"/>
</dbReference>
<dbReference type="KEGG" id="vpo:Kpol_297p11"/>
<evidence type="ECO:0000256" key="6">
    <source>
        <dbReference type="RuleBase" id="RU003345"/>
    </source>
</evidence>
<dbReference type="InterPro" id="IPR016162">
    <property type="entry name" value="Ald_DH_N"/>
</dbReference>
<name>A7TSL5_VANPO</name>
<dbReference type="FunFam" id="3.40.605.10:FF:000004">
    <property type="entry name" value="Aldehyde dehydrogenase"/>
    <property type="match status" value="1"/>
</dbReference>
<dbReference type="GO" id="GO:0047770">
    <property type="term" value="F:carboxylate reductase activity"/>
    <property type="evidence" value="ECO:0007669"/>
    <property type="project" value="EnsemblFungi"/>
</dbReference>
<dbReference type="GO" id="GO:0006744">
    <property type="term" value="P:ubiquinone biosynthetic process"/>
    <property type="evidence" value="ECO:0007669"/>
    <property type="project" value="EnsemblFungi"/>
</dbReference>
<dbReference type="STRING" id="436907.A7TSL5"/>
<dbReference type="InterPro" id="IPR016163">
    <property type="entry name" value="Ald_DH_C"/>
</dbReference>
<dbReference type="InterPro" id="IPR012394">
    <property type="entry name" value="Aldehyde_DH_NAD(P)"/>
</dbReference>
<reference evidence="8 9" key="1">
    <citation type="journal article" date="2007" name="Proc. Natl. Acad. Sci. U.S.A.">
        <title>Independent sorting-out of thousands of duplicated gene pairs in two yeast species descended from a whole-genome duplication.</title>
        <authorList>
            <person name="Scannell D.R."/>
            <person name="Frank A.C."/>
            <person name="Conant G.C."/>
            <person name="Byrne K.P."/>
            <person name="Woolfit M."/>
            <person name="Wolfe K.H."/>
        </authorList>
    </citation>
    <scope>NUCLEOTIDE SEQUENCE [LARGE SCALE GENOMIC DNA]</scope>
    <source>
        <strain evidence="9">ATCC 22028 / DSM 70294 / BCRC 21397 / CBS 2163 / NBRC 10782 / NRRL Y-8283 / UCD 57-17</strain>
    </source>
</reference>
<accession>A7TSL5</accession>
<dbReference type="FunCoup" id="A7TSL5">
    <property type="interactions" value="496"/>
</dbReference>
<dbReference type="Gene3D" id="3.40.309.10">
    <property type="entry name" value="Aldehyde Dehydrogenase, Chain A, domain 2"/>
    <property type="match status" value="1"/>
</dbReference>
<sequence length="525" mass="58995">MSTQQLEYTPLDEIDRKIQRSVDYYHNRQRNLAQVRNPSKHDLQFRELQLKKLYYAVKDNEQEIVKALQADFHRSPLETIGLEYCKLVGDILNMLKGLKKWVKPEKVADNSPPFMFGKIVIEKASLGSVLVISPFNFPVMLGLTPVAGAIAGGNSVILKPSELTPCSARICEKIIREANLDENLVQIVQGAVPETTRLLECGKFSKIFYTGSPAVGSIVAEKAAKSLTPCVLELGGKSPVYITENFSNMKIETALKRIYFGKFGNAGQICVAPDYMLVHESKYEVVLQVAKKLLEEFWPGFNQNTDYTHMVNFKAYSNTVQKLKTTKGQVYTPNFAEPDEISLCIPPSVISNVDWADPLMMEENFGPVLPLIKYSNLDDALDNVIKYHDTPLVQYIFSDSKADIDHILTRVRSGDCLIGDTMMHVGINNAPFGGIGNSGYGSYGGVFSFKAFTHERIVFKQPFWMDFLLTMRYPPFTESKLKLMKLASEPQPWFNRDGTDKLSYKKVLAISSMIVLTAYIVNGLQ</sequence>
<protein>
    <recommendedName>
        <fullName evidence="3">Aldehyde dehydrogenase</fullName>
    </recommendedName>
</protein>
<feature type="domain" description="Aldehyde dehydrogenase" evidence="7">
    <location>
        <begin position="40"/>
        <end position="456"/>
    </location>
</feature>
<feature type="active site" evidence="4 5">
    <location>
        <position position="233"/>
    </location>
</feature>
<dbReference type="EMBL" id="DS480515">
    <property type="protein sequence ID" value="EDO14750.1"/>
    <property type="molecule type" value="Genomic_DNA"/>
</dbReference>
<dbReference type="InParanoid" id="A7TSL5"/>
<dbReference type="Gene3D" id="3.40.605.10">
    <property type="entry name" value="Aldehyde Dehydrogenase, Chain A, domain 1"/>
    <property type="match status" value="1"/>
</dbReference>
<comment type="similarity">
    <text evidence="1 3 6">Belongs to the aldehyde dehydrogenase family.</text>
</comment>
<dbReference type="GO" id="GO:0006665">
    <property type="term" value="P:sphingolipid metabolic process"/>
    <property type="evidence" value="ECO:0007669"/>
    <property type="project" value="EnsemblFungi"/>
</dbReference>
<organism evidence="9">
    <name type="scientific">Vanderwaltozyma polyspora (strain ATCC 22028 / DSM 70294 / BCRC 21397 / CBS 2163 / NBRC 10782 / NRRL Y-8283 / UCD 57-17)</name>
    <name type="common">Kluyveromyces polysporus</name>
    <dbReference type="NCBI Taxonomy" id="436907"/>
    <lineage>
        <taxon>Eukaryota</taxon>
        <taxon>Fungi</taxon>
        <taxon>Dikarya</taxon>
        <taxon>Ascomycota</taxon>
        <taxon>Saccharomycotina</taxon>
        <taxon>Saccharomycetes</taxon>
        <taxon>Saccharomycetales</taxon>
        <taxon>Saccharomycetaceae</taxon>
        <taxon>Vanderwaltozyma</taxon>
    </lineage>
</organism>
<evidence type="ECO:0000313" key="9">
    <source>
        <dbReference type="Proteomes" id="UP000000267"/>
    </source>
</evidence>
<dbReference type="PANTHER" id="PTHR43570">
    <property type="entry name" value="ALDEHYDE DEHYDROGENASE"/>
    <property type="match status" value="1"/>
</dbReference>
<dbReference type="GO" id="GO:0005741">
    <property type="term" value="C:mitochondrial outer membrane"/>
    <property type="evidence" value="ECO:0007669"/>
    <property type="project" value="EnsemblFungi"/>
</dbReference>
<dbReference type="CDD" id="cd07135">
    <property type="entry name" value="ALDH_F14-YMR110C"/>
    <property type="match status" value="1"/>
</dbReference>
<dbReference type="InterPro" id="IPR016161">
    <property type="entry name" value="Ald_DH/histidinol_DH"/>
</dbReference>
<dbReference type="AlphaFoldDB" id="A7TSL5"/>
<dbReference type="PhylomeDB" id="A7TSL5"/>
<dbReference type="GO" id="GO:0005811">
    <property type="term" value="C:lipid droplet"/>
    <property type="evidence" value="ECO:0007669"/>
    <property type="project" value="EnsemblFungi"/>
</dbReference>